<gene>
    <name evidence="1" type="ORF">LOK49_LG02G03111</name>
</gene>
<dbReference type="EMBL" id="CM045760">
    <property type="protein sequence ID" value="KAI8026237.1"/>
    <property type="molecule type" value="Genomic_DNA"/>
</dbReference>
<sequence>MPIEQIHELAYGLELSNLPFIWILRKPEGVDSLSFLPRGFSTQTSDRSVVRLGWAPHQELLAHHAIGGCLFLSGWGLIIESVGFGHPPILMPMVGDQYLNAKLLMENGVGYEVPRNEDGSFNRDAVAESMRLVMVEQEGEPLQAKAAQMQTVLTNQDLHDKYVNKFIDYLGNL</sequence>
<name>A0ACC0IK00_9ERIC</name>
<keyword evidence="2" id="KW-1185">Reference proteome</keyword>
<evidence type="ECO:0000313" key="1">
    <source>
        <dbReference type="EMBL" id="KAI8026237.1"/>
    </source>
</evidence>
<evidence type="ECO:0000313" key="2">
    <source>
        <dbReference type="Proteomes" id="UP001060215"/>
    </source>
</evidence>
<accession>A0ACC0IK00</accession>
<reference evidence="1 2" key="1">
    <citation type="journal article" date="2022" name="Plant J.">
        <title>Chromosome-level genome of Camellia lanceoleosa provides a valuable resource for understanding genome evolution and self-incompatibility.</title>
        <authorList>
            <person name="Gong W."/>
            <person name="Xiao S."/>
            <person name="Wang L."/>
            <person name="Liao Z."/>
            <person name="Chang Y."/>
            <person name="Mo W."/>
            <person name="Hu G."/>
            <person name="Li W."/>
            <person name="Zhao G."/>
            <person name="Zhu H."/>
            <person name="Hu X."/>
            <person name="Ji K."/>
            <person name="Xiang X."/>
            <person name="Song Q."/>
            <person name="Yuan D."/>
            <person name="Jin S."/>
            <person name="Zhang L."/>
        </authorList>
    </citation>
    <scope>NUCLEOTIDE SEQUENCE [LARGE SCALE GENOMIC DNA]</scope>
    <source>
        <strain evidence="1">SQ_2022a</strain>
    </source>
</reference>
<comment type="caution">
    <text evidence="1">The sequence shown here is derived from an EMBL/GenBank/DDBJ whole genome shotgun (WGS) entry which is preliminary data.</text>
</comment>
<proteinExistence type="predicted"/>
<dbReference type="Proteomes" id="UP001060215">
    <property type="component" value="Chromosome 3"/>
</dbReference>
<organism evidence="1 2">
    <name type="scientific">Camellia lanceoleosa</name>
    <dbReference type="NCBI Taxonomy" id="1840588"/>
    <lineage>
        <taxon>Eukaryota</taxon>
        <taxon>Viridiplantae</taxon>
        <taxon>Streptophyta</taxon>
        <taxon>Embryophyta</taxon>
        <taxon>Tracheophyta</taxon>
        <taxon>Spermatophyta</taxon>
        <taxon>Magnoliopsida</taxon>
        <taxon>eudicotyledons</taxon>
        <taxon>Gunneridae</taxon>
        <taxon>Pentapetalae</taxon>
        <taxon>asterids</taxon>
        <taxon>Ericales</taxon>
        <taxon>Theaceae</taxon>
        <taxon>Camellia</taxon>
    </lineage>
</organism>
<protein>
    <submittedName>
        <fullName evidence="1">UDP-glycosyltransferase 91D1</fullName>
    </submittedName>
</protein>